<dbReference type="Proteomes" id="UP001281147">
    <property type="component" value="Unassembled WGS sequence"/>
</dbReference>
<comment type="caution">
    <text evidence="1">The sequence shown here is derived from an EMBL/GenBank/DDBJ whole genome shotgun (WGS) entry which is preliminary data.</text>
</comment>
<gene>
    <name evidence="1" type="ORF">LTR37_013416</name>
</gene>
<evidence type="ECO:0000313" key="2">
    <source>
        <dbReference type="Proteomes" id="UP001281147"/>
    </source>
</evidence>
<proteinExistence type="predicted"/>
<protein>
    <submittedName>
        <fullName evidence="1">Uncharacterized protein</fullName>
    </submittedName>
</protein>
<dbReference type="EMBL" id="JAUTXU010000131">
    <property type="protein sequence ID" value="KAK3705255.1"/>
    <property type="molecule type" value="Genomic_DNA"/>
</dbReference>
<accession>A0ACC3MWP8</accession>
<evidence type="ECO:0000313" key="1">
    <source>
        <dbReference type="EMBL" id="KAK3705255.1"/>
    </source>
</evidence>
<name>A0ACC3MWP8_9PEZI</name>
<keyword evidence="2" id="KW-1185">Reference proteome</keyword>
<organism evidence="1 2">
    <name type="scientific">Vermiconidia calcicola</name>
    <dbReference type="NCBI Taxonomy" id="1690605"/>
    <lineage>
        <taxon>Eukaryota</taxon>
        <taxon>Fungi</taxon>
        <taxon>Dikarya</taxon>
        <taxon>Ascomycota</taxon>
        <taxon>Pezizomycotina</taxon>
        <taxon>Dothideomycetes</taxon>
        <taxon>Dothideomycetidae</taxon>
        <taxon>Mycosphaerellales</taxon>
        <taxon>Extremaceae</taxon>
        <taxon>Vermiconidia</taxon>
    </lineage>
</organism>
<sequence>MCSLKPPVNTDQILPDGEHTAEEQGQSYRGRPESPDVLELIKTDTREEGNVDLNKHKLPFDEKIFKEALRDTETRPNRLIRSEMLEWLESDSVLPFLTQWKASLVERNEHRLQLENAFQSNPVRVMIDILVQLCFEIGAKTTELPAEDAFEATAFTAVKIVHASNDVEDTPFTGVADTITPYCYRVAVSLLVTAFCDLQKKDGYFISTIGGEEVPFTSPVMFKAEPPEVNEVDGPHGMKALLNDFPWLEKY</sequence>
<reference evidence="1" key="1">
    <citation type="submission" date="2023-07" db="EMBL/GenBank/DDBJ databases">
        <title>Black Yeasts Isolated from many extreme environments.</title>
        <authorList>
            <person name="Coleine C."/>
            <person name="Stajich J.E."/>
            <person name="Selbmann L."/>
        </authorList>
    </citation>
    <scope>NUCLEOTIDE SEQUENCE</scope>
    <source>
        <strain evidence="1">CCFEE 5714</strain>
    </source>
</reference>